<feature type="compositionally biased region" description="Low complexity" evidence="1">
    <location>
        <begin position="10"/>
        <end position="32"/>
    </location>
</feature>
<organism evidence="2 3">
    <name type="scientific">Oryzias melastigma</name>
    <name type="common">Marine medaka</name>
    <dbReference type="NCBI Taxonomy" id="30732"/>
    <lineage>
        <taxon>Eukaryota</taxon>
        <taxon>Metazoa</taxon>
        <taxon>Chordata</taxon>
        <taxon>Craniata</taxon>
        <taxon>Vertebrata</taxon>
        <taxon>Euteleostomi</taxon>
        <taxon>Actinopterygii</taxon>
        <taxon>Neopterygii</taxon>
        <taxon>Teleostei</taxon>
        <taxon>Neoteleostei</taxon>
        <taxon>Acanthomorphata</taxon>
        <taxon>Ovalentaria</taxon>
        <taxon>Atherinomorphae</taxon>
        <taxon>Beloniformes</taxon>
        <taxon>Adrianichthyidae</taxon>
        <taxon>Oryziinae</taxon>
        <taxon>Oryzias</taxon>
    </lineage>
</organism>
<evidence type="ECO:0000313" key="3">
    <source>
        <dbReference type="Proteomes" id="UP000646548"/>
    </source>
</evidence>
<feature type="compositionally biased region" description="Polar residues" evidence="1">
    <location>
        <begin position="147"/>
        <end position="160"/>
    </location>
</feature>
<accession>A0A834C1Q6</accession>
<feature type="region of interest" description="Disordered" evidence="1">
    <location>
        <begin position="1"/>
        <end position="160"/>
    </location>
</feature>
<dbReference type="AlphaFoldDB" id="A0A834C1Q6"/>
<protein>
    <submittedName>
        <fullName evidence="2">Uncharacterized protein</fullName>
    </submittedName>
</protein>
<gene>
    <name evidence="2" type="ORF">FQA47_020130</name>
</gene>
<evidence type="ECO:0000256" key="1">
    <source>
        <dbReference type="SAM" id="MobiDB-lite"/>
    </source>
</evidence>
<name>A0A834C1Q6_ORYME</name>
<reference evidence="2" key="1">
    <citation type="journal article" name="BMC Genomics">
        <title>Long-read sequencing and de novo genome assembly of marine medaka (Oryzias melastigma).</title>
        <authorList>
            <person name="Liang P."/>
            <person name="Saqib H.S.A."/>
            <person name="Ni X."/>
            <person name="Shen Y."/>
        </authorList>
    </citation>
    <scope>NUCLEOTIDE SEQUENCE</scope>
    <source>
        <strain evidence="2">Bigg-433</strain>
    </source>
</reference>
<dbReference type="EMBL" id="WKFB01000579">
    <property type="protein sequence ID" value="KAF6719634.1"/>
    <property type="molecule type" value="Genomic_DNA"/>
</dbReference>
<sequence>MFVRQKKKISGQQPPSSSVSDSTPKSCLWRRPPSTPPLPLRAQKLVARQPSTEGLKGKGQRSGVRGSWPSALRLVCDLSPERTQRSQTPSTITRCVRKTPPPSSKPHPFAMPSAPPTGRSRLSLPPAANHSCYLSSPDEDPPMGRSSGATMRSLSSFCCR</sequence>
<proteinExistence type="predicted"/>
<dbReference type="Proteomes" id="UP000646548">
    <property type="component" value="Unassembled WGS sequence"/>
</dbReference>
<comment type="caution">
    <text evidence="2">The sequence shown here is derived from an EMBL/GenBank/DDBJ whole genome shotgun (WGS) entry which is preliminary data.</text>
</comment>
<evidence type="ECO:0000313" key="2">
    <source>
        <dbReference type="EMBL" id="KAF6719634.1"/>
    </source>
</evidence>